<evidence type="ECO:0000313" key="3">
    <source>
        <dbReference type="Proteomes" id="UP000242450"/>
    </source>
</evidence>
<dbReference type="GO" id="GO:0016020">
    <property type="term" value="C:membrane"/>
    <property type="evidence" value="ECO:0007669"/>
    <property type="project" value="TreeGrafter"/>
</dbReference>
<comment type="caution">
    <text evidence="2">The sequence shown here is derived from an EMBL/GenBank/DDBJ whole genome shotgun (WGS) entry which is preliminary data.</text>
</comment>
<proteinExistence type="inferred from homology"/>
<comment type="similarity">
    <text evidence="1">Belongs to the apolipoprotein L family.</text>
</comment>
<accession>A0A212CDI4</accession>
<sequence>MGVPKARRAWERRSSSITGVSPAVSLALSLLLLPDPGASPQKLFPLALAQPPALLLYEDIEIFFEEVTQCLWDILSREELLLLLTKFLERIEAETALSREDVNVLHEYLNELKRDLTREDQETLPKDQLDRKRFLKFPQVKQQLEELIGKLHELADKVDKVHRDCTIFNVVAHSAGAMSGILTLLGLTLAPVTGGASLALGLGAVATVTSVSSSIMEHKSRSSAETEVSRLMSTVIKKWKVLLEVLKSNRHIADTTEKLTEAVKCIEINIRVMETGKANPGSSTNANVFMSSEKISIIQLVMAVATTKAARIISVATSGVFFLVDVGFLVKESMHLHDGAKAVSAENLRKRARELDRKLEELTQICRRTCLSHPQSSAEIRDTCRVKMQRHLVRGKERERQH</sequence>
<evidence type="ECO:0000256" key="1">
    <source>
        <dbReference type="ARBA" id="ARBA00010090"/>
    </source>
</evidence>
<evidence type="ECO:0000313" key="2">
    <source>
        <dbReference type="EMBL" id="OWK04045.1"/>
    </source>
</evidence>
<protein>
    <submittedName>
        <fullName evidence="2">APOL3</fullName>
    </submittedName>
</protein>
<dbReference type="InterPro" id="IPR008405">
    <property type="entry name" value="ApoL"/>
</dbReference>
<dbReference type="GO" id="GO:0006869">
    <property type="term" value="P:lipid transport"/>
    <property type="evidence" value="ECO:0007669"/>
    <property type="project" value="InterPro"/>
</dbReference>
<dbReference type="GO" id="GO:0005576">
    <property type="term" value="C:extracellular region"/>
    <property type="evidence" value="ECO:0007669"/>
    <property type="project" value="InterPro"/>
</dbReference>
<gene>
    <name evidence="2" type="ORF">Celaphus_00014134</name>
</gene>
<organism evidence="2 3">
    <name type="scientific">Cervus elaphus hippelaphus</name>
    <name type="common">European red deer</name>
    <dbReference type="NCBI Taxonomy" id="46360"/>
    <lineage>
        <taxon>Eukaryota</taxon>
        <taxon>Metazoa</taxon>
        <taxon>Chordata</taxon>
        <taxon>Craniata</taxon>
        <taxon>Vertebrata</taxon>
        <taxon>Euteleostomi</taxon>
        <taxon>Mammalia</taxon>
        <taxon>Eutheria</taxon>
        <taxon>Laurasiatheria</taxon>
        <taxon>Artiodactyla</taxon>
        <taxon>Ruminantia</taxon>
        <taxon>Pecora</taxon>
        <taxon>Cervidae</taxon>
        <taxon>Cervinae</taxon>
        <taxon>Cervus</taxon>
    </lineage>
</organism>
<dbReference type="PANTHER" id="PTHR14096:SF27">
    <property type="entry name" value="APOLIPOPROTEIN L2"/>
    <property type="match status" value="1"/>
</dbReference>
<dbReference type="Proteomes" id="UP000242450">
    <property type="component" value="Chromosome 22"/>
</dbReference>
<keyword evidence="3" id="KW-1185">Reference proteome</keyword>
<dbReference type="Pfam" id="PF05461">
    <property type="entry name" value="ApoL"/>
    <property type="match status" value="1"/>
</dbReference>
<dbReference type="AlphaFoldDB" id="A0A212CDI4"/>
<dbReference type="EMBL" id="MKHE01000022">
    <property type="protein sequence ID" value="OWK04045.1"/>
    <property type="molecule type" value="Genomic_DNA"/>
</dbReference>
<reference evidence="2 3" key="1">
    <citation type="journal article" date="2018" name="Mol. Genet. Genomics">
        <title>The red deer Cervus elaphus genome CerEla1.0: sequencing, annotating, genes, and chromosomes.</title>
        <authorList>
            <person name="Bana N.A."/>
            <person name="Nyiri A."/>
            <person name="Nagy J."/>
            <person name="Frank K."/>
            <person name="Nagy T."/>
            <person name="Steger V."/>
            <person name="Schiller M."/>
            <person name="Lakatos P."/>
            <person name="Sugar L."/>
            <person name="Horn P."/>
            <person name="Barta E."/>
            <person name="Orosz L."/>
        </authorList>
    </citation>
    <scope>NUCLEOTIDE SEQUENCE [LARGE SCALE GENOMIC DNA]</scope>
    <source>
        <strain evidence="2">Hungarian</strain>
    </source>
</reference>
<dbReference type="OrthoDB" id="6363454at2759"/>
<name>A0A212CDI4_CEREH</name>
<dbReference type="GO" id="GO:0042157">
    <property type="term" value="P:lipoprotein metabolic process"/>
    <property type="evidence" value="ECO:0007669"/>
    <property type="project" value="InterPro"/>
</dbReference>
<dbReference type="GO" id="GO:0008289">
    <property type="term" value="F:lipid binding"/>
    <property type="evidence" value="ECO:0007669"/>
    <property type="project" value="InterPro"/>
</dbReference>
<dbReference type="PANTHER" id="PTHR14096">
    <property type="entry name" value="APOLIPOPROTEIN L"/>
    <property type="match status" value="1"/>
</dbReference>